<evidence type="ECO:0000256" key="1">
    <source>
        <dbReference type="ARBA" id="ARBA00004141"/>
    </source>
</evidence>
<dbReference type="Gene3D" id="1.20.58.340">
    <property type="entry name" value="Magnesium transport protein CorA, transmembrane region"/>
    <property type="match status" value="2"/>
</dbReference>
<dbReference type="AlphaFoldDB" id="A0A8H6BMY0"/>
<feature type="compositionally biased region" description="Polar residues" evidence="6">
    <location>
        <begin position="1"/>
        <end position="17"/>
    </location>
</feature>
<keyword evidence="4 7" id="KW-1133">Transmembrane helix</keyword>
<dbReference type="Pfam" id="PF01544">
    <property type="entry name" value="CorA"/>
    <property type="match status" value="1"/>
</dbReference>
<dbReference type="InterPro" id="IPR044089">
    <property type="entry name" value="Alr1-like"/>
</dbReference>
<dbReference type="GO" id="GO:0005886">
    <property type="term" value="C:plasma membrane"/>
    <property type="evidence" value="ECO:0007669"/>
    <property type="project" value="TreeGrafter"/>
</dbReference>
<protein>
    <recommendedName>
        <fullName evidence="10">Magnesium transporter</fullName>
    </recommendedName>
</protein>
<organism evidence="8 9">
    <name type="scientific">Dekkera bruxellensis</name>
    <name type="common">Brettanomyces custersii</name>
    <dbReference type="NCBI Taxonomy" id="5007"/>
    <lineage>
        <taxon>Eukaryota</taxon>
        <taxon>Fungi</taxon>
        <taxon>Dikarya</taxon>
        <taxon>Ascomycota</taxon>
        <taxon>Saccharomycotina</taxon>
        <taxon>Pichiomycetes</taxon>
        <taxon>Pichiales</taxon>
        <taxon>Pichiaceae</taxon>
        <taxon>Brettanomyces</taxon>
    </lineage>
</organism>
<feature type="compositionally biased region" description="Acidic residues" evidence="6">
    <location>
        <begin position="29"/>
        <end position="43"/>
    </location>
</feature>
<accession>A0A8H6BMY0</accession>
<feature type="region of interest" description="Disordered" evidence="6">
    <location>
        <begin position="1"/>
        <end position="153"/>
    </location>
</feature>
<feature type="transmembrane region" description="Helical" evidence="7">
    <location>
        <begin position="565"/>
        <end position="584"/>
    </location>
</feature>
<feature type="compositionally biased region" description="Low complexity" evidence="6">
    <location>
        <begin position="250"/>
        <end position="260"/>
    </location>
</feature>
<feature type="compositionally biased region" description="Polar residues" evidence="6">
    <location>
        <begin position="277"/>
        <end position="286"/>
    </location>
</feature>
<evidence type="ECO:0000256" key="7">
    <source>
        <dbReference type="SAM" id="Phobius"/>
    </source>
</evidence>
<evidence type="ECO:0000256" key="6">
    <source>
        <dbReference type="SAM" id="MobiDB-lite"/>
    </source>
</evidence>
<evidence type="ECO:0000256" key="5">
    <source>
        <dbReference type="ARBA" id="ARBA00023136"/>
    </source>
</evidence>
<feature type="region of interest" description="Disordered" evidence="6">
    <location>
        <begin position="246"/>
        <end position="286"/>
    </location>
</feature>
<evidence type="ECO:0000256" key="2">
    <source>
        <dbReference type="ARBA" id="ARBA00009765"/>
    </source>
</evidence>
<evidence type="ECO:0000256" key="3">
    <source>
        <dbReference type="ARBA" id="ARBA00022692"/>
    </source>
</evidence>
<name>A0A8H6BMY0_DEKBR</name>
<proteinExistence type="inferred from homology"/>
<dbReference type="InterPro" id="IPR002523">
    <property type="entry name" value="MgTranspt_CorA/ZnTranspt_ZntB"/>
</dbReference>
<dbReference type="InterPro" id="IPR045861">
    <property type="entry name" value="CorA_cytoplasmic_dom"/>
</dbReference>
<keyword evidence="3 7" id="KW-0812">Transmembrane</keyword>
<comment type="subcellular location">
    <subcellularLocation>
        <location evidence="1">Membrane</location>
        <topology evidence="1">Multi-pass membrane protein</topology>
    </subcellularLocation>
</comment>
<dbReference type="InterPro" id="IPR045863">
    <property type="entry name" value="CorA_TM1_TM2"/>
</dbReference>
<dbReference type="SUPFAM" id="SSF144083">
    <property type="entry name" value="Magnesium transport protein CorA, transmembrane region"/>
    <property type="match status" value="1"/>
</dbReference>
<feature type="transmembrane region" description="Helical" evidence="7">
    <location>
        <begin position="596"/>
        <end position="617"/>
    </location>
</feature>
<gene>
    <name evidence="8" type="ORF">HII12_001377</name>
</gene>
<dbReference type="EMBL" id="JABCYN010000014">
    <property type="protein sequence ID" value="KAF6014552.1"/>
    <property type="molecule type" value="Genomic_DNA"/>
</dbReference>
<evidence type="ECO:0000313" key="8">
    <source>
        <dbReference type="EMBL" id="KAF6014552.1"/>
    </source>
</evidence>
<keyword evidence="5 7" id="KW-0472">Membrane</keyword>
<sequence length="669" mass="75295">MSLESNRISNNRVSFTSDRPIGNKLTSRDEEENESAVIFDDDVVASVDGISNHGSTRKDSSLNRMKSNASKSHPLHRSSSKFSRTGSKAIKRQAENLIESGRGHRTGISNNSQRKSPRKESVQSGNNDSSESESDVDSHASGDSQETEEDVCFPMIPKHIRVGDVDVDELEEYIQTEKIENEEILKREQAIRNSSVGLNRMMTTGSQNFSTSALKYSPKGYQLSNFSRNGLSGGGLDQNHKIDSFQIGDNVSSNSSSGNNAPASFPQVEKFYGGENGTSEPPNRFSFFNSKREETIHSPDISSLLAPGTHVLDLFEPEDSVWWLDCTCPTEHEMKVLAKAFGIHPLTAEDIRTQEAREKVELFKTYYFVCFHTFEDDNESEDFLERVNVYMVVFRQGMLTVHFSPINNPASVRRRVRQLRDYVELSSDWLCYALVDDITDGFAPVISSIEYEAEAIEDTVFFLKEKDFRAMLFRIGESRRKVMTLMRLLQGKADVIKMFAKRQPVKPRSGIALYLGDIQDHLITMFQSLLSYEKVLSRAHANYLAQLQVESFNFNNLVTDMLSKVTFLGTILVPMNLVTGLFGMNVTVPGGDVENYGWFGGILGFIIFVCIVAAGLGEWYMNRLSKKASVESTSSTRSFKIGKHRNSAVYDRRTVTSLPSKFTRYGDWH</sequence>
<dbReference type="SUPFAM" id="SSF143865">
    <property type="entry name" value="CorA soluble domain-like"/>
    <property type="match status" value="1"/>
</dbReference>
<evidence type="ECO:0000256" key="4">
    <source>
        <dbReference type="ARBA" id="ARBA00022989"/>
    </source>
</evidence>
<dbReference type="GO" id="GO:0015095">
    <property type="term" value="F:magnesium ion transmembrane transporter activity"/>
    <property type="evidence" value="ECO:0007669"/>
    <property type="project" value="InterPro"/>
</dbReference>
<comment type="similarity">
    <text evidence="2">Belongs to the CorA metal ion transporter (MIT) (TC 1.A.35) family.</text>
</comment>
<feature type="compositionally biased region" description="Polar residues" evidence="6">
    <location>
        <begin position="62"/>
        <end position="71"/>
    </location>
</feature>
<evidence type="ECO:0008006" key="10">
    <source>
        <dbReference type="Google" id="ProtNLM"/>
    </source>
</evidence>
<dbReference type="PANTHER" id="PTHR21535">
    <property type="entry name" value="MAGNESIUM AND COBALT TRANSPORT PROTEIN/MITOCHONDRIAL IMPORT INNER MEMBRANE TRANSLOCASE SUBUNIT TIM8"/>
    <property type="match status" value="1"/>
</dbReference>
<dbReference type="FunFam" id="1.20.58.340:FF:000016">
    <property type="entry name" value="Magnesium transporter ALR1"/>
    <property type="match status" value="1"/>
</dbReference>
<evidence type="ECO:0000313" key="9">
    <source>
        <dbReference type="Proteomes" id="UP000568158"/>
    </source>
</evidence>
<dbReference type="PANTHER" id="PTHR21535:SF55">
    <property type="entry name" value="MAGNESIUM TRANSPORTER ALR1-RELATED"/>
    <property type="match status" value="1"/>
</dbReference>
<dbReference type="CDD" id="cd12829">
    <property type="entry name" value="Alr1p-like"/>
    <property type="match status" value="1"/>
</dbReference>
<dbReference type="GO" id="GO:0010961">
    <property type="term" value="P:intracellular magnesium ion homeostasis"/>
    <property type="evidence" value="ECO:0007669"/>
    <property type="project" value="TreeGrafter"/>
</dbReference>
<dbReference type="Gene3D" id="3.30.460.20">
    <property type="entry name" value="CorA soluble domain-like"/>
    <property type="match status" value="1"/>
</dbReference>
<dbReference type="Proteomes" id="UP000568158">
    <property type="component" value="Unassembled WGS sequence"/>
</dbReference>
<comment type="caution">
    <text evidence="8">The sequence shown here is derived from an EMBL/GenBank/DDBJ whole genome shotgun (WGS) entry which is preliminary data.</text>
</comment>
<reference evidence="8 9" key="1">
    <citation type="journal article" date="2020" name="Appl. Microbiol. Biotechnol.">
        <title>Targeted gene deletion in Brettanomyces bruxellensis with an expression-free CRISPR-Cas9 system.</title>
        <authorList>
            <person name="Varela C."/>
            <person name="Bartel C."/>
            <person name="Onetto C."/>
            <person name="Borneman A."/>
        </authorList>
    </citation>
    <scope>NUCLEOTIDE SEQUENCE [LARGE SCALE GENOMIC DNA]</scope>
    <source>
        <strain evidence="8 9">AWRI1613</strain>
    </source>
</reference>